<accession>U6MT64</accession>
<name>U6MT64_9EIME</name>
<keyword evidence="2" id="KW-0732">Signal</keyword>
<protein>
    <recommendedName>
        <fullName evidence="5">EF-hand domain-containing protein</fullName>
    </recommendedName>
</protein>
<reference evidence="3" key="2">
    <citation type="submission" date="2013-10" db="EMBL/GenBank/DDBJ databases">
        <authorList>
            <person name="Aslett M."/>
        </authorList>
    </citation>
    <scope>NUCLEOTIDE SEQUENCE [LARGE SCALE GENOMIC DNA]</scope>
    <source>
        <strain evidence="3">Houghton</strain>
    </source>
</reference>
<sequence>MERAAQSSGRLLLAPSVLLARALQRAAAATAAATAAAAAASSPCLHSFARESTQANVRYRLPEPSRGGPLGPPGAPQSLPAGRGALWRGRGGPPGGPPFEGHRLFSRAAAAKIAGEGPPEGSGGPPAGSGAPSAKFQTLSDLLQQENSLSGLFESYNNERSLGSLLTLQQLQQQMERVGRLEREAVLRRGLSQQMARQVSVQGLRPSLGNRIPFNDFVSAAAAAAWAEAAAARASSAAAARLLRRLPLSQAAKALVSSSTTLYFNINEFCEALQPLLLQQGAPQQQTGGPPAAADAPELRDPQLVRAALEEAFEAVQGSRSGIADALELLSGLCRFCKADEDERVKASFVLLDKEGRGLLDFFVVAAVFHHLHRMLLTPSIVDKLRRARVSFKSVDDLALASAVELFKDKYPFVTMALEGCCGLQGRAAAEAAAAAPAAASAAATQAAAAATECARKQLYVDPTEEPWKTLSRHAGLTLTFDEFERECKDTPNEATLSATSLLRLPLIVVLRDLF</sequence>
<dbReference type="Proteomes" id="UP000030754">
    <property type="component" value="Unassembled WGS sequence"/>
</dbReference>
<dbReference type="VEuPathDB" id="ToxoDB:ENH_00086160"/>
<organism evidence="3 4">
    <name type="scientific">Eimeria necatrix</name>
    <dbReference type="NCBI Taxonomy" id="51315"/>
    <lineage>
        <taxon>Eukaryota</taxon>
        <taxon>Sar</taxon>
        <taxon>Alveolata</taxon>
        <taxon>Apicomplexa</taxon>
        <taxon>Conoidasida</taxon>
        <taxon>Coccidia</taxon>
        <taxon>Eucoccidiorida</taxon>
        <taxon>Eimeriorina</taxon>
        <taxon>Eimeriidae</taxon>
        <taxon>Eimeria</taxon>
    </lineage>
</organism>
<keyword evidence="4" id="KW-1185">Reference proteome</keyword>
<feature type="region of interest" description="Disordered" evidence="1">
    <location>
        <begin position="60"/>
        <end position="102"/>
    </location>
</feature>
<dbReference type="OrthoDB" id="347975at2759"/>
<reference evidence="3" key="1">
    <citation type="submission" date="2013-10" db="EMBL/GenBank/DDBJ databases">
        <title>Genomic analysis of the causative agents of coccidiosis in chickens.</title>
        <authorList>
            <person name="Reid A.J."/>
            <person name="Blake D."/>
            <person name="Billington K."/>
            <person name="Browne H."/>
            <person name="Dunn M."/>
            <person name="Hung S."/>
            <person name="Kawahara F."/>
            <person name="Miranda-Saavedra D."/>
            <person name="Mourier T."/>
            <person name="Nagra H."/>
            <person name="Otto T.D."/>
            <person name="Rawlings N."/>
            <person name="Sanchez A."/>
            <person name="Sanders M."/>
            <person name="Subramaniam C."/>
            <person name="Tay Y."/>
            <person name="Dear P."/>
            <person name="Doerig C."/>
            <person name="Gruber A."/>
            <person name="Parkinson J."/>
            <person name="Shirley M."/>
            <person name="Wan K.L."/>
            <person name="Berriman M."/>
            <person name="Tomley F."/>
            <person name="Pain A."/>
        </authorList>
    </citation>
    <scope>NUCLEOTIDE SEQUENCE [LARGE SCALE GENOMIC DNA]</scope>
    <source>
        <strain evidence="3">Houghton</strain>
    </source>
</reference>
<dbReference type="RefSeq" id="XP_013433327.1">
    <property type="nucleotide sequence ID" value="XM_013577873.1"/>
</dbReference>
<feature type="compositionally biased region" description="Gly residues" evidence="1">
    <location>
        <begin position="118"/>
        <end position="127"/>
    </location>
</feature>
<gene>
    <name evidence="3" type="ORF">ENH_00086160</name>
</gene>
<evidence type="ECO:0000256" key="1">
    <source>
        <dbReference type="SAM" id="MobiDB-lite"/>
    </source>
</evidence>
<dbReference type="Gene3D" id="1.10.238.10">
    <property type="entry name" value="EF-hand"/>
    <property type="match status" value="1"/>
</dbReference>
<dbReference type="AlphaFoldDB" id="U6MT64"/>
<evidence type="ECO:0008006" key="5">
    <source>
        <dbReference type="Google" id="ProtNLM"/>
    </source>
</evidence>
<dbReference type="EMBL" id="HG723020">
    <property type="protein sequence ID" value="CDJ64860.1"/>
    <property type="molecule type" value="Genomic_DNA"/>
</dbReference>
<feature type="chain" id="PRO_5004675399" description="EF-hand domain-containing protein" evidence="2">
    <location>
        <begin position="29"/>
        <end position="515"/>
    </location>
</feature>
<feature type="compositionally biased region" description="Low complexity" evidence="1">
    <location>
        <begin position="79"/>
        <end position="88"/>
    </location>
</feature>
<proteinExistence type="predicted"/>
<dbReference type="SUPFAM" id="SSF47473">
    <property type="entry name" value="EF-hand"/>
    <property type="match status" value="1"/>
</dbReference>
<dbReference type="GeneID" id="25478743"/>
<dbReference type="InterPro" id="IPR011992">
    <property type="entry name" value="EF-hand-dom_pair"/>
</dbReference>
<feature type="region of interest" description="Disordered" evidence="1">
    <location>
        <begin position="114"/>
        <end position="134"/>
    </location>
</feature>
<feature type="signal peptide" evidence="2">
    <location>
        <begin position="1"/>
        <end position="28"/>
    </location>
</feature>
<evidence type="ECO:0000313" key="4">
    <source>
        <dbReference type="Proteomes" id="UP000030754"/>
    </source>
</evidence>
<evidence type="ECO:0000256" key="2">
    <source>
        <dbReference type="SAM" id="SignalP"/>
    </source>
</evidence>
<evidence type="ECO:0000313" key="3">
    <source>
        <dbReference type="EMBL" id="CDJ64860.1"/>
    </source>
</evidence>